<reference evidence="6" key="1">
    <citation type="submission" date="2018-05" db="EMBL/GenBank/DDBJ databases">
        <authorList>
            <person name="Li Y."/>
        </authorList>
    </citation>
    <scope>NUCLEOTIDE SEQUENCE [LARGE SCALE GENOMIC DNA]</scope>
    <source>
        <strain evidence="6">3d-2-2</strain>
    </source>
</reference>
<evidence type="ECO:0000313" key="5">
    <source>
        <dbReference type="EMBL" id="PWF23080.1"/>
    </source>
</evidence>
<dbReference type="Gene3D" id="1.10.890.10">
    <property type="entry name" value="HNS-dependent expression A"/>
    <property type="match status" value="1"/>
</dbReference>
<dbReference type="Pfam" id="PF06411">
    <property type="entry name" value="HdeA"/>
    <property type="match status" value="1"/>
</dbReference>
<keyword evidence="3" id="KW-0143">Chaperone</keyword>
<feature type="signal peptide" evidence="4">
    <location>
        <begin position="1"/>
        <end position="22"/>
    </location>
</feature>
<evidence type="ECO:0000313" key="6">
    <source>
        <dbReference type="Proteomes" id="UP000245212"/>
    </source>
</evidence>
<comment type="caution">
    <text evidence="5">The sequence shown here is derived from an EMBL/GenBank/DDBJ whole genome shotgun (WGS) entry which is preliminary data.</text>
</comment>
<dbReference type="AlphaFoldDB" id="A0A2V1JX82"/>
<dbReference type="InterPro" id="IPR038303">
    <property type="entry name" value="HdeA/HdeB_sf"/>
</dbReference>
<evidence type="ECO:0000256" key="1">
    <source>
        <dbReference type="ARBA" id="ARBA00022729"/>
    </source>
</evidence>
<evidence type="ECO:0000256" key="2">
    <source>
        <dbReference type="ARBA" id="ARBA00022764"/>
    </source>
</evidence>
<evidence type="ECO:0000256" key="3">
    <source>
        <dbReference type="ARBA" id="ARBA00023186"/>
    </source>
</evidence>
<accession>A0A2V1JX82</accession>
<protein>
    <submittedName>
        <fullName evidence="5">Acid-resistance protein</fullName>
    </submittedName>
</protein>
<dbReference type="GO" id="GO:0071468">
    <property type="term" value="P:cellular response to acidic pH"/>
    <property type="evidence" value="ECO:0007669"/>
    <property type="project" value="InterPro"/>
</dbReference>
<feature type="chain" id="PRO_5016113037" evidence="4">
    <location>
        <begin position="23"/>
        <end position="102"/>
    </location>
</feature>
<dbReference type="SUPFAM" id="SSF47752">
    <property type="entry name" value="Protein HNS-dependent expression A, HdeA"/>
    <property type="match status" value="1"/>
</dbReference>
<dbReference type="RefSeq" id="WP_109061694.1">
    <property type="nucleotide sequence ID" value="NZ_QETA01000003.1"/>
</dbReference>
<dbReference type="NCBIfam" id="NF007576">
    <property type="entry name" value="PRK10208.1"/>
    <property type="match status" value="1"/>
</dbReference>
<name>A0A2V1JX82_9BURK</name>
<dbReference type="Proteomes" id="UP000245212">
    <property type="component" value="Unassembled WGS sequence"/>
</dbReference>
<dbReference type="EMBL" id="QETA01000003">
    <property type="protein sequence ID" value="PWF23080.1"/>
    <property type="molecule type" value="Genomic_DNA"/>
</dbReference>
<keyword evidence="2" id="KW-0574">Periplasm</keyword>
<proteinExistence type="predicted"/>
<dbReference type="GO" id="GO:0030288">
    <property type="term" value="C:outer membrane-bounded periplasmic space"/>
    <property type="evidence" value="ECO:0007669"/>
    <property type="project" value="InterPro"/>
</dbReference>
<evidence type="ECO:0000256" key="4">
    <source>
        <dbReference type="SAM" id="SignalP"/>
    </source>
</evidence>
<keyword evidence="6" id="KW-1185">Reference proteome</keyword>
<gene>
    <name evidence="5" type="ORF">DD235_08760</name>
</gene>
<sequence>MKKTMLMLAVFGMSALGGVAHADTKKPVPLWLCSDYLAVNENVQPTVLGFAEALNRAGKPDAEVLDVDGVAKLQPVLLTHCKENPTIALHDALVQAWGTIKQ</sequence>
<dbReference type="InterPro" id="IPR010486">
    <property type="entry name" value="HNS-dep_expression_A/B"/>
</dbReference>
<organism evidence="5 6">
    <name type="scientific">Corticimicrobacter populi</name>
    <dbReference type="NCBI Taxonomy" id="2175229"/>
    <lineage>
        <taxon>Bacteria</taxon>
        <taxon>Pseudomonadati</taxon>
        <taxon>Pseudomonadota</taxon>
        <taxon>Betaproteobacteria</taxon>
        <taxon>Burkholderiales</taxon>
        <taxon>Alcaligenaceae</taxon>
        <taxon>Corticimicrobacter</taxon>
    </lineage>
</organism>
<keyword evidence="1 4" id="KW-0732">Signal</keyword>
<dbReference type="InterPro" id="IPR036831">
    <property type="entry name" value="HdeA_sf"/>
</dbReference>